<dbReference type="RefSeq" id="WP_166099521.1">
    <property type="nucleotide sequence ID" value="NZ_JAADJT010000002.1"/>
</dbReference>
<dbReference type="InterPro" id="IPR004695">
    <property type="entry name" value="SLAC1/Mae1/Ssu1/TehA"/>
</dbReference>
<dbReference type="EMBL" id="JAADJT010000002">
    <property type="protein sequence ID" value="NGZ83675.1"/>
    <property type="molecule type" value="Genomic_DNA"/>
</dbReference>
<evidence type="ECO:0000256" key="3">
    <source>
        <dbReference type="ARBA" id="ARBA00022989"/>
    </source>
</evidence>
<dbReference type="Gene3D" id="1.50.10.150">
    <property type="entry name" value="Voltage-dependent anion channel"/>
    <property type="match status" value="1"/>
</dbReference>
<evidence type="ECO:0000313" key="6">
    <source>
        <dbReference type="EMBL" id="NGZ83675.1"/>
    </source>
</evidence>
<name>A0ABX0FGL6_9BURK</name>
<comment type="caution">
    <text evidence="6">The sequence shown here is derived from an EMBL/GenBank/DDBJ whole genome shotgun (WGS) entry which is preliminary data.</text>
</comment>
<dbReference type="InterPro" id="IPR052951">
    <property type="entry name" value="Tellurite_res_ion_channel"/>
</dbReference>
<reference evidence="7" key="2">
    <citation type="submission" date="2023-07" db="EMBL/GenBank/DDBJ databases">
        <title>Duganella aceri sp. nov., isolated from tree sap.</title>
        <authorList>
            <person name="Kim I.S."/>
        </authorList>
    </citation>
    <scope>NUCLEOTIDE SEQUENCE [LARGE SCALE GENOMIC DNA]</scope>
    <source>
        <strain evidence="7">SAP-35</strain>
    </source>
</reference>
<keyword evidence="2 5" id="KW-0812">Transmembrane</keyword>
<feature type="transmembrane region" description="Helical" evidence="5">
    <location>
        <begin position="197"/>
        <end position="217"/>
    </location>
</feature>
<keyword evidence="4 5" id="KW-0472">Membrane</keyword>
<gene>
    <name evidence="6" type="ORF">GW587_05305</name>
</gene>
<evidence type="ECO:0000313" key="7">
    <source>
        <dbReference type="Proteomes" id="UP000666369"/>
    </source>
</evidence>
<sequence length="325" mass="34524">MKTKLLPASFFALTLGLAETGNAWRFAHNLWALPPLAGEVLQALAVLSFVLFMALYAHKWMAHRAAAVAETRDPVQSAFLALIPESLILVALALQPYWLAAATPLFWLGSAVNVGYGAWRLAAHWSARRDAAQIVPPLFLPYTASVLVNALAAGIFGYVDYGWMLFGAGAISWLILDSAITHQLMTGGLADKTRNFMGIYSAPPVVALVAYQVLAGADASAAVTYALAGYALFVFAGMGFAMPWLAQQDFAPGYWAYTFGLATLGQGLMLMARNNPSRILEAVAGAVFVATLLLVLYVAVGSLRLLARGGYFPAAPQAAPAPGRA</sequence>
<organism evidence="6 7">
    <name type="scientific">Duganella aceris</name>
    <dbReference type="NCBI Taxonomy" id="2703883"/>
    <lineage>
        <taxon>Bacteria</taxon>
        <taxon>Pseudomonadati</taxon>
        <taxon>Pseudomonadota</taxon>
        <taxon>Betaproteobacteria</taxon>
        <taxon>Burkholderiales</taxon>
        <taxon>Oxalobacteraceae</taxon>
        <taxon>Telluria group</taxon>
        <taxon>Duganella</taxon>
    </lineage>
</organism>
<keyword evidence="7" id="KW-1185">Reference proteome</keyword>
<dbReference type="Pfam" id="PF03595">
    <property type="entry name" value="SLAC1"/>
    <property type="match status" value="1"/>
</dbReference>
<feature type="transmembrane region" description="Helical" evidence="5">
    <location>
        <begin position="254"/>
        <end position="273"/>
    </location>
</feature>
<evidence type="ECO:0000256" key="1">
    <source>
        <dbReference type="ARBA" id="ARBA00004141"/>
    </source>
</evidence>
<dbReference type="InterPro" id="IPR038665">
    <property type="entry name" value="Voltage-dep_anion_channel_sf"/>
</dbReference>
<evidence type="ECO:0008006" key="8">
    <source>
        <dbReference type="Google" id="ProtNLM"/>
    </source>
</evidence>
<proteinExistence type="predicted"/>
<evidence type="ECO:0000256" key="5">
    <source>
        <dbReference type="SAM" id="Phobius"/>
    </source>
</evidence>
<feature type="transmembrane region" description="Helical" evidence="5">
    <location>
        <begin position="36"/>
        <end position="57"/>
    </location>
</feature>
<dbReference type="PANTHER" id="PTHR37955:SF1">
    <property type="entry name" value="DEP DOMAIN-CONTAINING PROTEIN"/>
    <property type="match status" value="1"/>
</dbReference>
<feature type="transmembrane region" description="Helical" evidence="5">
    <location>
        <begin position="163"/>
        <end position="185"/>
    </location>
</feature>
<evidence type="ECO:0000256" key="2">
    <source>
        <dbReference type="ARBA" id="ARBA00022692"/>
    </source>
</evidence>
<evidence type="ECO:0000256" key="4">
    <source>
        <dbReference type="ARBA" id="ARBA00023136"/>
    </source>
</evidence>
<dbReference type="PANTHER" id="PTHR37955">
    <property type="entry name" value="TELLURITE RESISTANCE PROTEIN TEHA"/>
    <property type="match status" value="1"/>
</dbReference>
<comment type="subcellular location">
    <subcellularLocation>
        <location evidence="1">Membrane</location>
        <topology evidence="1">Multi-pass membrane protein</topology>
    </subcellularLocation>
</comment>
<reference evidence="6 7" key="1">
    <citation type="submission" date="2020-01" db="EMBL/GenBank/DDBJ databases">
        <authorList>
            <person name="Lee S.D."/>
        </authorList>
    </citation>
    <scope>NUCLEOTIDE SEQUENCE [LARGE SCALE GENOMIC DNA]</scope>
    <source>
        <strain evidence="6 7">SAP-35</strain>
    </source>
</reference>
<feature type="transmembrane region" description="Helical" evidence="5">
    <location>
        <begin position="223"/>
        <end position="242"/>
    </location>
</feature>
<protein>
    <recommendedName>
        <fullName evidence="8">Dicarboxylate transporter/tellurite-resistance protein TehA</fullName>
    </recommendedName>
</protein>
<dbReference type="Proteomes" id="UP000666369">
    <property type="component" value="Unassembled WGS sequence"/>
</dbReference>
<keyword evidence="3 5" id="KW-1133">Transmembrane helix</keyword>
<feature type="transmembrane region" description="Helical" evidence="5">
    <location>
        <begin position="279"/>
        <end position="300"/>
    </location>
</feature>
<accession>A0ABX0FGL6</accession>
<feature type="transmembrane region" description="Helical" evidence="5">
    <location>
        <begin position="78"/>
        <end position="99"/>
    </location>
</feature>
<feature type="transmembrane region" description="Helical" evidence="5">
    <location>
        <begin position="134"/>
        <end position="157"/>
    </location>
</feature>